<dbReference type="Proteomes" id="UP001147782">
    <property type="component" value="Unassembled WGS sequence"/>
</dbReference>
<proteinExistence type="predicted"/>
<feature type="compositionally biased region" description="Basic and acidic residues" evidence="1">
    <location>
        <begin position="1"/>
        <end position="10"/>
    </location>
</feature>
<dbReference type="EMBL" id="JAPZBS010000009">
    <property type="protein sequence ID" value="KAJ5358615.1"/>
    <property type="molecule type" value="Genomic_DNA"/>
</dbReference>
<keyword evidence="3" id="KW-1185">Reference proteome</keyword>
<feature type="compositionally biased region" description="Low complexity" evidence="1">
    <location>
        <begin position="162"/>
        <end position="205"/>
    </location>
</feature>
<protein>
    <submittedName>
        <fullName evidence="2">Uncharacterized protein</fullName>
    </submittedName>
</protein>
<dbReference type="AlphaFoldDB" id="A0A9W9UXC5"/>
<evidence type="ECO:0000256" key="1">
    <source>
        <dbReference type="SAM" id="MobiDB-lite"/>
    </source>
</evidence>
<evidence type="ECO:0000313" key="2">
    <source>
        <dbReference type="EMBL" id="KAJ5358615.1"/>
    </source>
</evidence>
<feature type="compositionally biased region" description="Polar residues" evidence="1">
    <location>
        <begin position="139"/>
        <end position="154"/>
    </location>
</feature>
<accession>A0A9W9UXC5</accession>
<feature type="compositionally biased region" description="Basic and acidic residues" evidence="1">
    <location>
        <begin position="103"/>
        <end position="112"/>
    </location>
</feature>
<sequence length="381" mass="40730">MAIFDSEKRPRGLRVPSLTAMKNGTSATKSQFSFHSKKSTDSQLDSSSTPSLTTIVPASTPAPPPKTKAIPPPNKDLPPTPKEESPQPVSAQVPPRSSSMVPPRREVLRKPPPDGVSPVVTSPVAASPAAASPVVTASKTGLRQASQKSQQSPIAATPAAVSPQAPLQSQLQSQSQPRPAQSQPTYTQPQAQAQARPQYHQQQPPITQSLPVYHSVQTGAPPPATNQASRGPAPIPQTQPPYQTQTQSQAQAPPPNPTDTLTPLEDFIPTPEGASTPLDQTSSDEQASYSDDIEPIAAPLSKIHYACFQEHRNMPVAQNTWCPVPCMTCQKMDREIRHRCVFCCLRVCEGCYLALQRCGRRSLAELMGQLNESGSGNGNGN</sequence>
<dbReference type="GeneID" id="81443120"/>
<feature type="compositionally biased region" description="Polar residues" evidence="1">
    <location>
        <begin position="277"/>
        <end position="289"/>
    </location>
</feature>
<organism evidence="2 3">
    <name type="scientific">Penicillium cataractarum</name>
    <dbReference type="NCBI Taxonomy" id="2100454"/>
    <lineage>
        <taxon>Eukaryota</taxon>
        <taxon>Fungi</taxon>
        <taxon>Dikarya</taxon>
        <taxon>Ascomycota</taxon>
        <taxon>Pezizomycotina</taxon>
        <taxon>Eurotiomycetes</taxon>
        <taxon>Eurotiomycetidae</taxon>
        <taxon>Eurotiales</taxon>
        <taxon>Aspergillaceae</taxon>
        <taxon>Penicillium</taxon>
    </lineage>
</organism>
<evidence type="ECO:0000313" key="3">
    <source>
        <dbReference type="Proteomes" id="UP001147782"/>
    </source>
</evidence>
<gene>
    <name evidence="2" type="ORF">N7496_011028</name>
</gene>
<reference evidence="2" key="2">
    <citation type="journal article" date="2023" name="IMA Fungus">
        <title>Comparative genomic study of the Penicillium genus elucidates a diverse pangenome and 15 lateral gene transfer events.</title>
        <authorList>
            <person name="Petersen C."/>
            <person name="Sorensen T."/>
            <person name="Nielsen M.R."/>
            <person name="Sondergaard T.E."/>
            <person name="Sorensen J.L."/>
            <person name="Fitzpatrick D.A."/>
            <person name="Frisvad J.C."/>
            <person name="Nielsen K.L."/>
        </authorList>
    </citation>
    <scope>NUCLEOTIDE SEQUENCE</scope>
    <source>
        <strain evidence="2">IBT 29864</strain>
    </source>
</reference>
<name>A0A9W9UXC5_9EURO</name>
<feature type="compositionally biased region" description="Polar residues" evidence="1">
    <location>
        <begin position="20"/>
        <end position="34"/>
    </location>
</feature>
<feature type="compositionally biased region" description="Low complexity" evidence="1">
    <location>
        <begin position="116"/>
        <end position="138"/>
    </location>
</feature>
<comment type="caution">
    <text evidence="2">The sequence shown here is derived from an EMBL/GenBank/DDBJ whole genome shotgun (WGS) entry which is preliminary data.</text>
</comment>
<dbReference type="OrthoDB" id="5425130at2759"/>
<feature type="region of interest" description="Disordered" evidence="1">
    <location>
        <begin position="1"/>
        <end position="289"/>
    </location>
</feature>
<feature type="compositionally biased region" description="Polar residues" evidence="1">
    <location>
        <begin position="206"/>
        <end position="218"/>
    </location>
</feature>
<feature type="compositionally biased region" description="Polar residues" evidence="1">
    <location>
        <begin position="41"/>
        <end position="52"/>
    </location>
</feature>
<feature type="compositionally biased region" description="Low complexity" evidence="1">
    <location>
        <begin position="93"/>
        <end position="102"/>
    </location>
</feature>
<feature type="compositionally biased region" description="Pro residues" evidence="1">
    <location>
        <begin position="60"/>
        <end position="80"/>
    </location>
</feature>
<dbReference type="RefSeq" id="XP_056549901.1">
    <property type="nucleotide sequence ID" value="XM_056703941.1"/>
</dbReference>
<reference evidence="2" key="1">
    <citation type="submission" date="2022-11" db="EMBL/GenBank/DDBJ databases">
        <authorList>
            <person name="Petersen C."/>
        </authorList>
    </citation>
    <scope>NUCLEOTIDE SEQUENCE</scope>
    <source>
        <strain evidence="2">IBT 29864</strain>
    </source>
</reference>
<feature type="compositionally biased region" description="Low complexity" evidence="1">
    <location>
        <begin position="240"/>
        <end position="251"/>
    </location>
</feature>